<reference evidence="2 3" key="1">
    <citation type="submission" date="2024-09" db="EMBL/GenBank/DDBJ databases">
        <authorList>
            <person name="Sun Q."/>
            <person name="Mori K."/>
        </authorList>
    </citation>
    <scope>NUCLEOTIDE SEQUENCE [LARGE SCALE GENOMIC DNA]</scope>
    <source>
        <strain evidence="2 3">JCM 13519</strain>
    </source>
</reference>
<protein>
    <recommendedName>
        <fullName evidence="4">HTH marR-type domain-containing protein</fullName>
    </recommendedName>
</protein>
<dbReference type="RefSeq" id="WP_345046115.1">
    <property type="nucleotide sequence ID" value="NZ_BAABED010000001.1"/>
</dbReference>
<dbReference type="InterPro" id="IPR036390">
    <property type="entry name" value="WH_DNA-bd_sf"/>
</dbReference>
<dbReference type="EMBL" id="JBHMBH010000021">
    <property type="protein sequence ID" value="MFB9714437.1"/>
    <property type="molecule type" value="Genomic_DNA"/>
</dbReference>
<organism evidence="2 3">
    <name type="scientific">Arthrobacter methylotrophus</name>
    <dbReference type="NCBI Taxonomy" id="121291"/>
    <lineage>
        <taxon>Bacteria</taxon>
        <taxon>Bacillati</taxon>
        <taxon>Actinomycetota</taxon>
        <taxon>Actinomycetes</taxon>
        <taxon>Micrococcales</taxon>
        <taxon>Micrococcaceae</taxon>
        <taxon>Arthrobacter</taxon>
    </lineage>
</organism>
<comment type="caution">
    <text evidence="2">The sequence shown here is derived from an EMBL/GenBank/DDBJ whole genome shotgun (WGS) entry which is preliminary data.</text>
</comment>
<evidence type="ECO:0000313" key="2">
    <source>
        <dbReference type="EMBL" id="MFB9714437.1"/>
    </source>
</evidence>
<dbReference type="Gene3D" id="1.10.10.10">
    <property type="entry name" value="Winged helix-like DNA-binding domain superfamily/Winged helix DNA-binding domain"/>
    <property type="match status" value="1"/>
</dbReference>
<dbReference type="SUPFAM" id="SSF46785">
    <property type="entry name" value="Winged helix' DNA-binding domain"/>
    <property type="match status" value="1"/>
</dbReference>
<name>A0ABV5UPI4_9MICC</name>
<keyword evidence="3" id="KW-1185">Reference proteome</keyword>
<evidence type="ECO:0008006" key="4">
    <source>
        <dbReference type="Google" id="ProtNLM"/>
    </source>
</evidence>
<sequence>MGRERDTGRQYGHDGFPATPATDESPGRLIQLGVDGTKLAQPLVDTEDFRVGGPMTPSELAADLITSRAGTTKRIYKLLSAGLVTGESTPRDGRGALIRMTEAGRERQEMTMLLRGLLLHVEGSSR</sequence>
<accession>A0ABV5UPI4</accession>
<evidence type="ECO:0000256" key="1">
    <source>
        <dbReference type="SAM" id="MobiDB-lite"/>
    </source>
</evidence>
<dbReference type="Proteomes" id="UP001589536">
    <property type="component" value="Unassembled WGS sequence"/>
</dbReference>
<evidence type="ECO:0000313" key="3">
    <source>
        <dbReference type="Proteomes" id="UP001589536"/>
    </source>
</evidence>
<feature type="compositionally biased region" description="Basic and acidic residues" evidence="1">
    <location>
        <begin position="1"/>
        <end position="12"/>
    </location>
</feature>
<gene>
    <name evidence="2" type="ORF">ACFFPI_09920</name>
</gene>
<feature type="region of interest" description="Disordered" evidence="1">
    <location>
        <begin position="1"/>
        <end position="27"/>
    </location>
</feature>
<proteinExistence type="predicted"/>
<dbReference type="InterPro" id="IPR036388">
    <property type="entry name" value="WH-like_DNA-bd_sf"/>
</dbReference>